<dbReference type="Proteomes" id="UP000663508">
    <property type="component" value="Chromosome"/>
</dbReference>
<dbReference type="InterPro" id="IPR049250">
    <property type="entry name" value="DUF6883"/>
</dbReference>
<evidence type="ECO:0000259" key="1">
    <source>
        <dbReference type="Pfam" id="PF21814"/>
    </source>
</evidence>
<dbReference type="Pfam" id="PF21814">
    <property type="entry name" value="DUF6883"/>
    <property type="match status" value="1"/>
</dbReference>
<evidence type="ECO:0000313" key="3">
    <source>
        <dbReference type="Proteomes" id="UP000663508"/>
    </source>
</evidence>
<proteinExistence type="predicted"/>
<sequence>MSEDGWRPALEVPGSKLVHYLLNVDHPKGGPKARFFLAFGFDPSQPEIMAEALIVQATDARCILRPVENGPYRRMIVEGPMETPDGRLPRVRSVWQWQDGAMWRLVTAVPLT</sequence>
<dbReference type="RefSeq" id="WP_207180134.1">
    <property type="nucleotide sequence ID" value="NZ_AP024145.1"/>
</dbReference>
<organism evidence="2 3">
    <name type="scientific">Methylobacterium indicum</name>
    <dbReference type="NCBI Taxonomy" id="1775910"/>
    <lineage>
        <taxon>Bacteria</taxon>
        <taxon>Pseudomonadati</taxon>
        <taxon>Pseudomonadota</taxon>
        <taxon>Alphaproteobacteria</taxon>
        <taxon>Hyphomicrobiales</taxon>
        <taxon>Methylobacteriaceae</taxon>
        <taxon>Methylobacterium</taxon>
    </lineage>
</organism>
<name>A0A8H8WZH7_9HYPH</name>
<dbReference type="KEGG" id="mind:mvi_55130"/>
<accession>A0A8H8WZH7</accession>
<reference evidence="2" key="1">
    <citation type="submission" date="2020-11" db="EMBL/GenBank/DDBJ databases">
        <title>Complete genome sequence of a novel pathogenic Methylobacterium strain isolated from rice in Vietnam.</title>
        <authorList>
            <person name="Lai K."/>
            <person name="Okazaki S."/>
            <person name="Higashi K."/>
            <person name="Mori H."/>
            <person name="Toyoda A."/>
            <person name="Kurokawa K."/>
        </authorList>
    </citation>
    <scope>NUCLEOTIDE SEQUENCE</scope>
    <source>
        <strain evidence="2">VL1</strain>
    </source>
</reference>
<gene>
    <name evidence="2" type="ORF">mvi_55130</name>
</gene>
<protein>
    <recommendedName>
        <fullName evidence="1">DUF6883 domain-containing protein</fullName>
    </recommendedName>
</protein>
<dbReference type="EMBL" id="AP024145">
    <property type="protein sequence ID" value="BCM87052.1"/>
    <property type="molecule type" value="Genomic_DNA"/>
</dbReference>
<evidence type="ECO:0000313" key="2">
    <source>
        <dbReference type="EMBL" id="BCM87052.1"/>
    </source>
</evidence>
<feature type="domain" description="DUF6883" evidence="1">
    <location>
        <begin position="11"/>
        <end position="111"/>
    </location>
</feature>
<dbReference type="AlphaFoldDB" id="A0A8H8WZH7"/>